<dbReference type="EMBL" id="CM008966">
    <property type="protein sequence ID" value="PNW83711.1"/>
    <property type="molecule type" value="Genomic_DNA"/>
</dbReference>
<dbReference type="Gramene" id="PNW83711">
    <property type="protein sequence ID" value="PNW83711"/>
    <property type="gene ID" value="CHLRE_05g240200v5"/>
</dbReference>
<dbReference type="AlphaFoldDB" id="A0A2K3DT45"/>
<keyword evidence="1" id="KW-0863">Zinc-finger</keyword>
<keyword evidence="5" id="KW-1185">Reference proteome</keyword>
<evidence type="ECO:0000256" key="1">
    <source>
        <dbReference type="PROSITE-ProRule" id="PRU00175"/>
    </source>
</evidence>
<feature type="domain" description="RING-type" evidence="3">
    <location>
        <begin position="288"/>
        <end position="357"/>
    </location>
</feature>
<name>A0A2K3DT45_CHLRE</name>
<evidence type="ECO:0000313" key="5">
    <source>
        <dbReference type="Proteomes" id="UP000006906"/>
    </source>
</evidence>
<keyword evidence="1" id="KW-0862">Zinc</keyword>
<dbReference type="GO" id="GO:0005737">
    <property type="term" value="C:cytoplasm"/>
    <property type="evidence" value="ECO:0000318"/>
    <property type="project" value="GO_Central"/>
</dbReference>
<keyword evidence="1" id="KW-0479">Metal-binding</keyword>
<dbReference type="Pfam" id="PF13639">
    <property type="entry name" value="zf-RING_2"/>
    <property type="match status" value="1"/>
</dbReference>
<dbReference type="RefSeq" id="XP_042924923.1">
    <property type="nucleotide sequence ID" value="XM_043062360.1"/>
</dbReference>
<dbReference type="SMART" id="SM00184">
    <property type="entry name" value="RING"/>
    <property type="match status" value="1"/>
</dbReference>
<gene>
    <name evidence="4" type="ORF">CHLRE_05g240200v5</name>
</gene>
<dbReference type="PANTHER" id="PTHR22765:SF430">
    <property type="entry name" value="RECEPTOR HOMOLOGY REGION, TRANSMEMBRANE DOMAIN- AND RING DOMAIN-CONTAINING PROTEIN 2"/>
    <property type="match status" value="1"/>
</dbReference>
<accession>A0A2K3DT45</accession>
<dbReference type="Proteomes" id="UP000006906">
    <property type="component" value="Chromosome 5"/>
</dbReference>
<dbReference type="GO" id="GO:0008270">
    <property type="term" value="F:zinc ion binding"/>
    <property type="evidence" value="ECO:0007669"/>
    <property type="project" value="UniProtKB-KW"/>
</dbReference>
<proteinExistence type="predicted"/>
<reference evidence="4 5" key="1">
    <citation type="journal article" date="2007" name="Science">
        <title>The Chlamydomonas genome reveals the evolution of key animal and plant functions.</title>
        <authorList>
            <person name="Merchant S.S."/>
            <person name="Prochnik S.E."/>
            <person name="Vallon O."/>
            <person name="Harris E.H."/>
            <person name="Karpowicz S.J."/>
            <person name="Witman G.B."/>
            <person name="Terry A."/>
            <person name="Salamov A."/>
            <person name="Fritz-Laylin L.K."/>
            <person name="Marechal-Drouard L."/>
            <person name="Marshall W.F."/>
            <person name="Qu L.H."/>
            <person name="Nelson D.R."/>
            <person name="Sanderfoot A.A."/>
            <person name="Spalding M.H."/>
            <person name="Kapitonov V.V."/>
            <person name="Ren Q."/>
            <person name="Ferris P."/>
            <person name="Lindquist E."/>
            <person name="Shapiro H."/>
            <person name="Lucas S.M."/>
            <person name="Grimwood J."/>
            <person name="Schmutz J."/>
            <person name="Cardol P."/>
            <person name="Cerutti H."/>
            <person name="Chanfreau G."/>
            <person name="Chen C.L."/>
            <person name="Cognat V."/>
            <person name="Croft M.T."/>
            <person name="Dent R."/>
            <person name="Dutcher S."/>
            <person name="Fernandez E."/>
            <person name="Fukuzawa H."/>
            <person name="Gonzalez-Ballester D."/>
            <person name="Gonzalez-Halphen D."/>
            <person name="Hallmann A."/>
            <person name="Hanikenne M."/>
            <person name="Hippler M."/>
            <person name="Inwood W."/>
            <person name="Jabbari K."/>
            <person name="Kalanon M."/>
            <person name="Kuras R."/>
            <person name="Lefebvre P.A."/>
            <person name="Lemaire S.D."/>
            <person name="Lobanov A.V."/>
            <person name="Lohr M."/>
            <person name="Manuell A."/>
            <person name="Meier I."/>
            <person name="Mets L."/>
            <person name="Mittag M."/>
            <person name="Mittelmeier T."/>
            <person name="Moroney J.V."/>
            <person name="Moseley J."/>
            <person name="Napoli C."/>
            <person name="Nedelcu A.M."/>
            <person name="Niyogi K."/>
            <person name="Novoselov S.V."/>
            <person name="Paulsen I.T."/>
            <person name="Pazour G."/>
            <person name="Purton S."/>
            <person name="Ral J.P."/>
            <person name="Riano-Pachon D.M."/>
            <person name="Riekhof W."/>
            <person name="Rymarquis L."/>
            <person name="Schroda M."/>
            <person name="Stern D."/>
            <person name="Umen J."/>
            <person name="Willows R."/>
            <person name="Wilson N."/>
            <person name="Zimmer S.L."/>
            <person name="Allmer J."/>
            <person name="Balk J."/>
            <person name="Bisova K."/>
            <person name="Chen C.J."/>
            <person name="Elias M."/>
            <person name="Gendler K."/>
            <person name="Hauser C."/>
            <person name="Lamb M.R."/>
            <person name="Ledford H."/>
            <person name="Long J.C."/>
            <person name="Minagawa J."/>
            <person name="Page M.D."/>
            <person name="Pan J."/>
            <person name="Pootakham W."/>
            <person name="Roje S."/>
            <person name="Rose A."/>
            <person name="Stahlberg E."/>
            <person name="Terauchi A.M."/>
            <person name="Yang P."/>
            <person name="Ball S."/>
            <person name="Bowler C."/>
            <person name="Dieckmann C.L."/>
            <person name="Gladyshev V.N."/>
            <person name="Green P."/>
            <person name="Jorgensen R."/>
            <person name="Mayfield S."/>
            <person name="Mueller-Roeber B."/>
            <person name="Rajamani S."/>
            <person name="Sayre R.T."/>
            <person name="Brokstein P."/>
            <person name="Dubchak I."/>
            <person name="Goodstein D."/>
            <person name="Hornick L."/>
            <person name="Huang Y.W."/>
            <person name="Jhaveri J."/>
            <person name="Luo Y."/>
            <person name="Martinez D."/>
            <person name="Ngau W.C."/>
            <person name="Otillar B."/>
            <person name="Poliakov A."/>
            <person name="Porter A."/>
            <person name="Szajkowski L."/>
            <person name="Werner G."/>
            <person name="Zhou K."/>
            <person name="Grigoriev I.V."/>
            <person name="Rokhsar D.S."/>
            <person name="Grossman A.R."/>
        </authorList>
    </citation>
    <scope>NUCLEOTIDE SEQUENCE [LARGE SCALE GENOMIC DNA]</scope>
    <source>
        <strain evidence="5">CC-503</strain>
        <strain evidence="4">CC-503 cw92 mt+</strain>
    </source>
</reference>
<evidence type="ECO:0000313" key="4">
    <source>
        <dbReference type="EMBL" id="PNW83712.1"/>
    </source>
</evidence>
<dbReference type="InterPro" id="IPR001841">
    <property type="entry name" value="Znf_RING"/>
</dbReference>
<organism evidence="4 5">
    <name type="scientific">Chlamydomonas reinhardtii</name>
    <name type="common">Chlamydomonas smithii</name>
    <dbReference type="NCBI Taxonomy" id="3055"/>
    <lineage>
        <taxon>Eukaryota</taxon>
        <taxon>Viridiplantae</taxon>
        <taxon>Chlorophyta</taxon>
        <taxon>core chlorophytes</taxon>
        <taxon>Chlorophyceae</taxon>
        <taxon>CS clade</taxon>
        <taxon>Chlamydomonadales</taxon>
        <taxon>Chlamydomonadaceae</taxon>
        <taxon>Chlamydomonas</taxon>
    </lineage>
</organism>
<reference evidence="4" key="2">
    <citation type="submission" date="2017-07" db="EMBL/GenBank/DDBJ databases">
        <title>WGS assembly of Chlamydomonas reinhardtii.</title>
        <authorList>
            <consortium name="Chlamydomonas Annotation Team"/>
            <consortium name="JGI Annotation Team"/>
            <person name="Merchant S.S."/>
            <person name="Prochnik S.E."/>
            <person name="Vallon O."/>
            <person name="Harris E.H."/>
            <person name="Karpowicz S.J."/>
            <person name="Witman G.B."/>
            <person name="Terry A."/>
            <person name="Salamov A."/>
            <person name="Fritz-Laylin L.K."/>
            <person name="Marechal-Drouard L."/>
            <person name="Marshall W.F."/>
            <person name="Qu L.H."/>
            <person name="Nelson D.R."/>
            <person name="Sanderfoot A.A."/>
            <person name="Spalding M.H."/>
            <person name="Kapitonov V.V."/>
            <person name="Ren Q."/>
            <person name="Ferris P."/>
            <person name="Lindquist E."/>
            <person name="Shapiro H."/>
            <person name="Lucas S.M."/>
            <person name="Grimwood J."/>
            <person name="Schmutz J."/>
            <person name="Grigoriev I.V."/>
            <person name="Rokhsar D.S."/>
        </authorList>
    </citation>
    <scope>NUCLEOTIDE SEQUENCE</scope>
    <source>
        <strain evidence="4">CC-503 cw92 mt+</strain>
    </source>
</reference>
<dbReference type="KEGG" id="cre:CHLRE_05g240200v5"/>
<dbReference type="PROSITE" id="PS50089">
    <property type="entry name" value="ZF_RING_2"/>
    <property type="match status" value="1"/>
</dbReference>
<protein>
    <recommendedName>
        <fullName evidence="3">RING-type domain-containing protein</fullName>
    </recommendedName>
</protein>
<dbReference type="EMBL" id="CM008966">
    <property type="protein sequence ID" value="PNW83712.1"/>
    <property type="molecule type" value="Genomic_DNA"/>
</dbReference>
<dbReference type="ExpressionAtlas" id="A0A2K3DT45">
    <property type="expression patterns" value="baseline"/>
</dbReference>
<dbReference type="GeneID" id="66053421"/>
<dbReference type="Gene3D" id="3.30.40.10">
    <property type="entry name" value="Zinc/RING finger domain, C3HC4 (zinc finger)"/>
    <property type="match status" value="1"/>
</dbReference>
<dbReference type="PANTHER" id="PTHR22765">
    <property type="entry name" value="RING FINGER AND PROTEASE ASSOCIATED DOMAIN-CONTAINING"/>
    <property type="match status" value="1"/>
</dbReference>
<evidence type="ECO:0000256" key="2">
    <source>
        <dbReference type="SAM" id="MobiDB-lite"/>
    </source>
</evidence>
<dbReference type="CDD" id="cd16448">
    <property type="entry name" value="RING-H2"/>
    <property type="match status" value="1"/>
</dbReference>
<dbReference type="GO" id="GO:0061630">
    <property type="term" value="F:ubiquitin protein ligase activity"/>
    <property type="evidence" value="ECO:0000318"/>
    <property type="project" value="GO_Central"/>
</dbReference>
<dbReference type="InterPro" id="IPR051826">
    <property type="entry name" value="E3_ubiquitin-ligase_domain"/>
</dbReference>
<feature type="region of interest" description="Disordered" evidence="2">
    <location>
        <begin position="215"/>
        <end position="264"/>
    </location>
</feature>
<dbReference type="OrthoDB" id="9984778at2759"/>
<dbReference type="SUPFAM" id="SSF57850">
    <property type="entry name" value="RING/U-box"/>
    <property type="match status" value="1"/>
</dbReference>
<evidence type="ECO:0000259" key="3">
    <source>
        <dbReference type="PROSITE" id="PS50089"/>
    </source>
</evidence>
<sequence length="362" mass="36272">MSGTSAGDVAAAILAGGTRHAVIRAVLGVQGATYVNAALARHLGLRTVALGGSGRVSPGGARGPVSLLAEPGIQIQLLDTDGGPLVTYPAPLVFVLDGGVPFDLHISLDVCGACQVSSAGYRVKPPPPAGGGASSGAQESLRIPLPRLVPRRWQKGEPREQPRAAPIWVANNTFDEALALVAARAGVRARLAAAAAGRDADAAAARATGELERQYGHGTSGRLPGGSPAVAAPDQPAGDGQGQGQQEPWSAGSEDPVAAGLPPLPPALRSARWAEVAATHLPAGDTECVVCAWSLTGAAEAGAAARAAAAGGGGGAEEAGPGPGDVVVQLGCRHTYHELCVRQMMMQRQSRSCPLCRAAVCG</sequence>
<dbReference type="GO" id="GO:0006511">
    <property type="term" value="P:ubiquitin-dependent protein catabolic process"/>
    <property type="evidence" value="ECO:0000318"/>
    <property type="project" value="GO_Central"/>
</dbReference>
<dbReference type="RefSeq" id="XP_042924924.1">
    <property type="nucleotide sequence ID" value="XM_043062361.1"/>
</dbReference>
<dbReference type="InterPro" id="IPR013083">
    <property type="entry name" value="Znf_RING/FYVE/PHD"/>
</dbReference>
<dbReference type="Gramene" id="PNW83712">
    <property type="protein sequence ID" value="PNW83712"/>
    <property type="gene ID" value="CHLRE_05g240200v5"/>
</dbReference>